<feature type="domain" description="DUF4440" evidence="1">
    <location>
        <begin position="53"/>
        <end position="158"/>
    </location>
</feature>
<keyword evidence="3" id="KW-1185">Reference proteome</keyword>
<evidence type="ECO:0000259" key="1">
    <source>
        <dbReference type="Pfam" id="PF14534"/>
    </source>
</evidence>
<dbReference type="InterPro" id="IPR032710">
    <property type="entry name" value="NTF2-like_dom_sf"/>
</dbReference>
<proteinExistence type="predicted"/>
<dbReference type="Pfam" id="PF14534">
    <property type="entry name" value="DUF4440"/>
    <property type="match status" value="1"/>
</dbReference>
<comment type="caution">
    <text evidence="2">The sequence shown here is derived from an EMBL/GenBank/DDBJ whole genome shotgun (WGS) entry which is preliminary data.</text>
</comment>
<dbReference type="EMBL" id="PJMW01000002">
    <property type="protein sequence ID" value="PKV77440.1"/>
    <property type="molecule type" value="Genomic_DNA"/>
</dbReference>
<dbReference type="InterPro" id="IPR027843">
    <property type="entry name" value="DUF4440"/>
</dbReference>
<name>A0A2N3V750_9NOCA</name>
<sequence length="168" mass="18953">MRPRPSWARPHRACTAAGSAFHSSKTADRARSYRCRMATTPTSPGRAVDDQLLSVLDEWQMAIVANDADRIGAYMADEWIMVSENGMTTAEQFLAFVRSGDLTHSAMQRVGEPRIRYHGDLALLTTRATNTAHYQGIRYDADEWTTDAFRRVDGRWRCLLTQITAVKT</sequence>
<organism evidence="2 3">
    <name type="scientific">Nocardia fluminea</name>
    <dbReference type="NCBI Taxonomy" id="134984"/>
    <lineage>
        <taxon>Bacteria</taxon>
        <taxon>Bacillati</taxon>
        <taxon>Actinomycetota</taxon>
        <taxon>Actinomycetes</taxon>
        <taxon>Mycobacteriales</taxon>
        <taxon>Nocardiaceae</taxon>
        <taxon>Nocardia</taxon>
    </lineage>
</organism>
<dbReference type="Proteomes" id="UP000233766">
    <property type="component" value="Unassembled WGS sequence"/>
</dbReference>
<dbReference type="AlphaFoldDB" id="A0A2N3V750"/>
<gene>
    <name evidence="2" type="ORF">ATK86_1780</name>
</gene>
<reference evidence="2 3" key="1">
    <citation type="submission" date="2017-12" db="EMBL/GenBank/DDBJ databases">
        <title>Sequencing the genomes of 1000 Actinobacteria strains.</title>
        <authorList>
            <person name="Klenk H.-P."/>
        </authorList>
    </citation>
    <scope>NUCLEOTIDE SEQUENCE [LARGE SCALE GENOMIC DNA]</scope>
    <source>
        <strain evidence="2 3">DSM 44489</strain>
    </source>
</reference>
<protein>
    <submittedName>
        <fullName evidence="2">Uncharacterized protein DUF4440</fullName>
    </submittedName>
</protein>
<evidence type="ECO:0000313" key="2">
    <source>
        <dbReference type="EMBL" id="PKV77440.1"/>
    </source>
</evidence>
<dbReference type="SUPFAM" id="SSF54427">
    <property type="entry name" value="NTF2-like"/>
    <property type="match status" value="1"/>
</dbReference>
<accession>A0A2N3V750</accession>
<dbReference type="Gene3D" id="3.10.450.50">
    <property type="match status" value="1"/>
</dbReference>
<evidence type="ECO:0000313" key="3">
    <source>
        <dbReference type="Proteomes" id="UP000233766"/>
    </source>
</evidence>